<dbReference type="Pfam" id="PF00005">
    <property type="entry name" value="ABC_tran"/>
    <property type="match status" value="2"/>
</dbReference>
<evidence type="ECO:0000256" key="5">
    <source>
        <dbReference type="ARBA" id="ARBA00022741"/>
    </source>
</evidence>
<protein>
    <submittedName>
        <fullName evidence="10">Galactose/methyl galactoside import ATP-binding protein MglA</fullName>
    </submittedName>
</protein>
<dbReference type="GO" id="GO:0005524">
    <property type="term" value="F:ATP binding"/>
    <property type="evidence" value="ECO:0007669"/>
    <property type="project" value="UniProtKB-KW"/>
</dbReference>
<sequence length="511" mass="56541">MQQISKRFPGVLACDEVNISLFPGEILAIIGENGAGKSTLMNILYGLYQPDEGQIFIKGEAVKILNPNQAIAHGIGMVHQHFMLVNPFTVAENIVLGAEPRRSIFLNFDQARKIVSEVSNRYGLKVKPDARIEQLPVGVQQRVEILRILYRGAEIIILDEPTAVLNPQEVRELYTIMHNLTAQGKSIIFISHKLNEVLAISQRVTVMRRGRVMGNVATKDTSPPELANLMVGRPVLLQVEKGTARPGKYILEVRDLVAKNYAGDRVLDAVNFEVKSGEILGIAGVEGNGQTELVEVLTGLRRAVSGKILLRGTDITALTPRKIKEQKIGHIPEDRQKRGLELDFTVQENLIFGYHYKSPFARGKFLNLEVISNHADRLIKEFDIRTPGSETTTRSLSGGNQQKVILAREFYEEPELLIAAQPSRGVDIGAIEFIHRRLVEHRDAGKAVLLISPDLAEILSLSDRIAVIYEGRIMGIVDTNLVTEEQLGLMMAGIRAEQSAGCAFQVESGNE</sequence>
<feature type="domain" description="ABC transporter" evidence="9">
    <location>
        <begin position="1"/>
        <end position="234"/>
    </location>
</feature>
<dbReference type="Proteomes" id="UP000811545">
    <property type="component" value="Unassembled WGS sequence"/>
</dbReference>
<reference evidence="10 11" key="1">
    <citation type="journal article" date="2021" name="bioRxiv">
        <title>Unique metabolic strategies in Hadean analogues reveal hints for primordial physiology.</title>
        <authorList>
            <person name="Nobu M.K."/>
            <person name="Nakai R."/>
            <person name="Tamazawa S."/>
            <person name="Mori H."/>
            <person name="Toyoda A."/>
            <person name="Ijiri A."/>
            <person name="Suzuki S."/>
            <person name="Kurokawa K."/>
            <person name="Kamagata Y."/>
            <person name="Tamaki H."/>
        </authorList>
    </citation>
    <scope>NUCLEOTIDE SEQUENCE [LARGE SCALE GENOMIC DNA]</scope>
    <source>
        <strain evidence="10">BS525</strain>
    </source>
</reference>
<dbReference type="InterPro" id="IPR017871">
    <property type="entry name" value="ABC_transporter-like_CS"/>
</dbReference>
<dbReference type="GO" id="GO:0005886">
    <property type="term" value="C:plasma membrane"/>
    <property type="evidence" value="ECO:0007669"/>
    <property type="project" value="UniProtKB-SubCell"/>
</dbReference>
<keyword evidence="4" id="KW-0677">Repeat</keyword>
<dbReference type="Gene3D" id="3.40.50.300">
    <property type="entry name" value="P-loop containing nucleotide triphosphate hydrolases"/>
    <property type="match status" value="2"/>
</dbReference>
<dbReference type="AlphaFoldDB" id="A0A9E2F6H1"/>
<dbReference type="PROSITE" id="PS00211">
    <property type="entry name" value="ABC_TRANSPORTER_1"/>
    <property type="match status" value="1"/>
</dbReference>
<keyword evidence="3" id="KW-1003">Cell membrane</keyword>
<evidence type="ECO:0000313" key="11">
    <source>
        <dbReference type="Proteomes" id="UP000811545"/>
    </source>
</evidence>
<dbReference type="SMART" id="SM00382">
    <property type="entry name" value="AAA"/>
    <property type="match status" value="1"/>
</dbReference>
<keyword evidence="2" id="KW-0813">Transport</keyword>
<evidence type="ECO:0000256" key="7">
    <source>
        <dbReference type="ARBA" id="ARBA00022967"/>
    </source>
</evidence>
<evidence type="ECO:0000313" key="10">
    <source>
        <dbReference type="EMBL" id="MBT9144583.1"/>
    </source>
</evidence>
<dbReference type="CDD" id="cd03215">
    <property type="entry name" value="ABC_Carb_Monos_II"/>
    <property type="match status" value="1"/>
</dbReference>
<dbReference type="InterPro" id="IPR003439">
    <property type="entry name" value="ABC_transporter-like_ATP-bd"/>
</dbReference>
<dbReference type="InterPro" id="IPR027417">
    <property type="entry name" value="P-loop_NTPase"/>
</dbReference>
<evidence type="ECO:0000256" key="4">
    <source>
        <dbReference type="ARBA" id="ARBA00022737"/>
    </source>
</evidence>
<name>A0A9E2F6H1_PSYF1</name>
<evidence type="ECO:0000256" key="8">
    <source>
        <dbReference type="ARBA" id="ARBA00023136"/>
    </source>
</evidence>
<dbReference type="InterPro" id="IPR003593">
    <property type="entry name" value="AAA+_ATPase"/>
</dbReference>
<keyword evidence="5" id="KW-0547">Nucleotide-binding</keyword>
<keyword evidence="8" id="KW-0472">Membrane</keyword>
<evidence type="ECO:0000256" key="6">
    <source>
        <dbReference type="ARBA" id="ARBA00022840"/>
    </source>
</evidence>
<gene>
    <name evidence="10" type="primary">mglA_1</name>
    <name evidence="10" type="ORF">DDT42_00425</name>
</gene>
<comment type="subcellular location">
    <subcellularLocation>
        <location evidence="1">Cell membrane</location>
        <topology evidence="1">Peripheral membrane protein</topology>
    </subcellularLocation>
</comment>
<comment type="caution">
    <text evidence="10">The sequence shown here is derived from an EMBL/GenBank/DDBJ whole genome shotgun (WGS) entry which is preliminary data.</text>
</comment>
<keyword evidence="7" id="KW-1278">Translocase</keyword>
<dbReference type="PANTHER" id="PTHR43790:SF4">
    <property type="entry name" value="GUANOSINE IMPORT ATP-BINDING PROTEIN NUPO"/>
    <property type="match status" value="1"/>
</dbReference>
<accession>A0A9E2F6H1</accession>
<dbReference type="PROSITE" id="PS50893">
    <property type="entry name" value="ABC_TRANSPORTER_2"/>
    <property type="match status" value="2"/>
</dbReference>
<dbReference type="SUPFAM" id="SSF52540">
    <property type="entry name" value="P-loop containing nucleoside triphosphate hydrolases"/>
    <property type="match status" value="2"/>
</dbReference>
<dbReference type="FunFam" id="3.40.50.300:FF:000127">
    <property type="entry name" value="Ribose import ATP-binding protein RbsA"/>
    <property type="match status" value="1"/>
</dbReference>
<dbReference type="GO" id="GO:0016887">
    <property type="term" value="F:ATP hydrolysis activity"/>
    <property type="evidence" value="ECO:0007669"/>
    <property type="project" value="InterPro"/>
</dbReference>
<evidence type="ECO:0000256" key="1">
    <source>
        <dbReference type="ARBA" id="ARBA00004202"/>
    </source>
</evidence>
<evidence type="ECO:0000259" key="9">
    <source>
        <dbReference type="PROSITE" id="PS50893"/>
    </source>
</evidence>
<dbReference type="PANTHER" id="PTHR43790">
    <property type="entry name" value="CARBOHYDRATE TRANSPORT ATP-BINDING PROTEIN MG119-RELATED"/>
    <property type="match status" value="1"/>
</dbReference>
<organism evidence="10 11">
    <name type="scientific">Psychracetigena formicireducens</name>
    <dbReference type="NCBI Taxonomy" id="2986056"/>
    <lineage>
        <taxon>Bacteria</taxon>
        <taxon>Bacillati</taxon>
        <taxon>Candidatus Lithacetigenota</taxon>
        <taxon>Candidatus Psychracetigena</taxon>
    </lineage>
</organism>
<evidence type="ECO:0000256" key="2">
    <source>
        <dbReference type="ARBA" id="ARBA00022448"/>
    </source>
</evidence>
<proteinExistence type="predicted"/>
<keyword evidence="6 10" id="KW-0067">ATP-binding</keyword>
<dbReference type="InterPro" id="IPR050107">
    <property type="entry name" value="ABC_carbohydrate_import_ATPase"/>
</dbReference>
<dbReference type="EMBL" id="QLTW01000012">
    <property type="protein sequence ID" value="MBT9144583.1"/>
    <property type="molecule type" value="Genomic_DNA"/>
</dbReference>
<evidence type="ECO:0000256" key="3">
    <source>
        <dbReference type="ARBA" id="ARBA00022475"/>
    </source>
</evidence>
<feature type="domain" description="ABC transporter" evidence="9">
    <location>
        <begin position="251"/>
        <end position="495"/>
    </location>
</feature>
<dbReference type="CDD" id="cd03216">
    <property type="entry name" value="ABC_Carb_Monos_I"/>
    <property type="match status" value="1"/>
</dbReference>